<name>A0ABN2S395_9ACTN</name>
<reference evidence="2 3" key="1">
    <citation type="journal article" date="2019" name="Int. J. Syst. Evol. Microbiol.">
        <title>The Global Catalogue of Microorganisms (GCM) 10K type strain sequencing project: providing services to taxonomists for standard genome sequencing and annotation.</title>
        <authorList>
            <consortium name="The Broad Institute Genomics Platform"/>
            <consortium name="The Broad Institute Genome Sequencing Center for Infectious Disease"/>
            <person name="Wu L."/>
            <person name="Ma J."/>
        </authorList>
    </citation>
    <scope>NUCLEOTIDE SEQUENCE [LARGE SCALE GENOMIC DNA]</scope>
    <source>
        <strain evidence="2 3">JCM 15313</strain>
    </source>
</reference>
<accession>A0ABN2S395</accession>
<dbReference type="PROSITE" id="PS51257">
    <property type="entry name" value="PROKAR_LIPOPROTEIN"/>
    <property type="match status" value="1"/>
</dbReference>
<feature type="region of interest" description="Disordered" evidence="1">
    <location>
        <begin position="23"/>
        <end position="55"/>
    </location>
</feature>
<dbReference type="InterPro" id="IPR028994">
    <property type="entry name" value="Integrin_alpha_N"/>
</dbReference>
<dbReference type="SUPFAM" id="SSF69318">
    <property type="entry name" value="Integrin alpha N-terminal domain"/>
    <property type="match status" value="1"/>
</dbReference>
<feature type="region of interest" description="Disordered" evidence="1">
    <location>
        <begin position="152"/>
        <end position="175"/>
    </location>
</feature>
<dbReference type="EMBL" id="BAAAPC010000001">
    <property type="protein sequence ID" value="GAA1979621.1"/>
    <property type="molecule type" value="Genomic_DNA"/>
</dbReference>
<dbReference type="Gene3D" id="2.130.10.130">
    <property type="entry name" value="Integrin alpha, N-terminal"/>
    <property type="match status" value="2"/>
</dbReference>
<evidence type="ECO:0000313" key="2">
    <source>
        <dbReference type="EMBL" id="GAA1979621.1"/>
    </source>
</evidence>
<protein>
    <submittedName>
        <fullName evidence="2">VCBS repeat-containing protein</fullName>
    </submittedName>
</protein>
<comment type="caution">
    <text evidence="2">The sequence shown here is derived from an EMBL/GenBank/DDBJ whole genome shotgun (WGS) entry which is preliminary data.</text>
</comment>
<evidence type="ECO:0000313" key="3">
    <source>
        <dbReference type="Proteomes" id="UP001501585"/>
    </source>
</evidence>
<organism evidence="2 3">
    <name type="scientific">Nocardiopsis rhodophaea</name>
    <dbReference type="NCBI Taxonomy" id="280238"/>
    <lineage>
        <taxon>Bacteria</taxon>
        <taxon>Bacillati</taxon>
        <taxon>Actinomycetota</taxon>
        <taxon>Actinomycetes</taxon>
        <taxon>Streptosporangiales</taxon>
        <taxon>Nocardiopsidaceae</taxon>
        <taxon>Nocardiopsis</taxon>
    </lineage>
</organism>
<feature type="compositionally biased region" description="Basic and acidic residues" evidence="1">
    <location>
        <begin position="25"/>
        <end position="37"/>
    </location>
</feature>
<dbReference type="RefSeq" id="WP_344159308.1">
    <property type="nucleotide sequence ID" value="NZ_BAAAPC010000001.1"/>
</dbReference>
<proteinExistence type="predicted"/>
<dbReference type="Proteomes" id="UP001501585">
    <property type="component" value="Unassembled WGS sequence"/>
</dbReference>
<evidence type="ECO:0000256" key="1">
    <source>
        <dbReference type="SAM" id="MobiDB-lite"/>
    </source>
</evidence>
<gene>
    <name evidence="2" type="ORF">GCM10009799_00940</name>
</gene>
<sequence length="468" mass="48077">MHPHRRLTALTGVGVLLLTACANTPDDRDVGPEDEATRAVPIPEGGGSDARHDVNGDGFPDLLFTSTYNGTGPEDSLPGIGRLVVVYGSEAGPEPTTRTVIDAEDMLAIADVGDGQRLRPGTADLDGDGFDDIPVLDAASASRAGEAAVIWGGPTGPDPDAAPTPVAMPEEDDPGRSWGGSYTAPVPGDFDGDGNADVVAVEEADTGEDLSRLTVLYGPFDRDGAPQRSARLTVDARLGGLVSAEADGTGPTPLLLRHGADGEQPANTLFTTGPADPGEWESVDLPAGGLSAFGDFDGDGATDVAIGDDGTRNDEPGYETESDEVHRQLHVYHGAVGERAPEHSSMTLPGEDGSVPSYPLRTMVAGDLDGDGSDELAVGLDGRGVDVVRDTGTGLEADDASPLVRADPEKGADGRVARAFAFGDYDGDGSDELVLAVDRGTFPAAPVLWWVTDGSADEGSFSSESFTG</sequence>
<keyword evidence="3" id="KW-1185">Reference proteome</keyword>